<comment type="caution">
    <text evidence="1">The sequence shown here is derived from an EMBL/GenBank/DDBJ whole genome shotgun (WGS) entry which is preliminary data.</text>
</comment>
<accession>V9HN69</accession>
<evidence type="ECO:0000313" key="1">
    <source>
        <dbReference type="EMBL" id="EHL14785.1"/>
    </source>
</evidence>
<protein>
    <submittedName>
        <fullName evidence="1">Uncharacterized protein</fullName>
    </submittedName>
</protein>
<organism evidence="1 2">
    <name type="scientific">Peptoanaerobacter stomatis</name>
    <dbReference type="NCBI Taxonomy" id="796937"/>
    <lineage>
        <taxon>Bacteria</taxon>
        <taxon>Bacillati</taxon>
        <taxon>Bacillota</taxon>
        <taxon>Clostridia</taxon>
        <taxon>Peptostreptococcales</taxon>
        <taxon>Filifactoraceae</taxon>
        <taxon>Peptoanaerobacter</taxon>
    </lineage>
</organism>
<proteinExistence type="predicted"/>
<reference evidence="1 2" key="1">
    <citation type="submission" date="2012-05" db="EMBL/GenBank/DDBJ databases">
        <title>The Genome Sequence of Eubacteriaceae bacterium CM2.</title>
        <authorList>
            <consortium name="The Broad Institute Genome Sequencing Platform"/>
            <person name="Earl A."/>
            <person name="Ward D."/>
            <person name="Feldgarden M."/>
            <person name="Gevers D."/>
            <person name="Sizova M."/>
            <person name="Hazen A."/>
            <person name="Epstein S."/>
            <person name="Walker B."/>
            <person name="Young S.K."/>
            <person name="Zeng Q."/>
            <person name="Gargeya S."/>
            <person name="Fitzgerald M."/>
            <person name="Haas B."/>
            <person name="Abouelleil A."/>
            <person name="Alvarado L."/>
            <person name="Arachchi H.M."/>
            <person name="Berlin A."/>
            <person name="Chapman S.B."/>
            <person name="Goldberg J."/>
            <person name="Griggs A."/>
            <person name="Gujja S."/>
            <person name="Hansen M."/>
            <person name="Howarth C."/>
            <person name="Imamovic A."/>
            <person name="Larimer J."/>
            <person name="McCowen C."/>
            <person name="Montmayeur A."/>
            <person name="Murphy C."/>
            <person name="Neiman D."/>
            <person name="Pearson M."/>
            <person name="Priest M."/>
            <person name="Roberts A."/>
            <person name="Saif S."/>
            <person name="Shea T."/>
            <person name="Sisk P."/>
            <person name="Sykes S."/>
            <person name="Wortman J."/>
            <person name="Nusbaum C."/>
            <person name="Birren B."/>
        </authorList>
    </citation>
    <scope>NUCLEOTIDE SEQUENCE [LARGE SCALE GENOMIC DNA]</scope>
    <source>
        <strain evidence="1 2">CM2</strain>
    </source>
</reference>
<dbReference type="EMBL" id="AFZF02000004">
    <property type="protein sequence ID" value="EHL14785.1"/>
    <property type="molecule type" value="Genomic_DNA"/>
</dbReference>
<sequence length="102" mass="11857">MNIVQNEIEKLNIEGEELENTDVDFADGDGVNEFDDFVKKMNEGVDSLEYPERNSIFQKSDEKHLELTTEENVNNIIGSMTEEREIRFIPNIKGMWEIEKTS</sequence>
<name>V9HN69_9FIRM</name>
<dbReference type="HOGENOM" id="CLU_2274711_0_0_9"/>
<gene>
    <name evidence="1" type="ORF">HMPREF9630_00828</name>
</gene>
<dbReference type="AlphaFoldDB" id="V9HN69"/>
<evidence type="ECO:0000313" key="2">
    <source>
        <dbReference type="Proteomes" id="UP000017818"/>
    </source>
</evidence>
<dbReference type="RefSeq" id="WP_009526740.1">
    <property type="nucleotide sequence ID" value="NZ_JH815225.1"/>
</dbReference>
<dbReference type="Proteomes" id="UP000017818">
    <property type="component" value="Unassembled WGS sequence"/>
</dbReference>